<evidence type="ECO:0000256" key="1">
    <source>
        <dbReference type="SAM" id="MobiDB-lite"/>
    </source>
</evidence>
<dbReference type="OrthoDB" id="3942703at2759"/>
<feature type="region of interest" description="Disordered" evidence="1">
    <location>
        <begin position="161"/>
        <end position="206"/>
    </location>
</feature>
<gene>
    <name evidence="2" type="ORF">P153DRAFT_430732</name>
</gene>
<keyword evidence="3" id="KW-1185">Reference proteome</keyword>
<evidence type="ECO:0000313" key="3">
    <source>
        <dbReference type="Proteomes" id="UP000799771"/>
    </source>
</evidence>
<dbReference type="Proteomes" id="UP000799771">
    <property type="component" value="Unassembled WGS sequence"/>
</dbReference>
<sequence length="206" mass="22578">MEDDPNSGLDMEERTYIALHDAMMKMYANHDGRGCFRLAAQLLTKANLPALIRARCYMMLSLKYGPLAVQYAETAVALLDVEVRKLLRPEAFPTIQLELALELLEDAKARALPASAPLEASPPEAGKTASKADELALKEAATLLPSPATEQHGLVMSGVSRTTSTQQPMVMRQHGTDPPYQVHFPPNASTHSLLTPQEARKDKTEE</sequence>
<protein>
    <submittedName>
        <fullName evidence="2">Uncharacterized protein</fullName>
    </submittedName>
</protein>
<accession>A0A6A6AI18</accession>
<name>A0A6A6AI18_9PLEO</name>
<dbReference type="GeneID" id="54413285"/>
<proteinExistence type="predicted"/>
<dbReference type="AlphaFoldDB" id="A0A6A6AI18"/>
<reference evidence="2" key="1">
    <citation type="journal article" date="2020" name="Stud. Mycol.">
        <title>101 Dothideomycetes genomes: a test case for predicting lifestyles and emergence of pathogens.</title>
        <authorList>
            <person name="Haridas S."/>
            <person name="Albert R."/>
            <person name="Binder M."/>
            <person name="Bloem J."/>
            <person name="Labutti K."/>
            <person name="Salamov A."/>
            <person name="Andreopoulos B."/>
            <person name="Baker S."/>
            <person name="Barry K."/>
            <person name="Bills G."/>
            <person name="Bluhm B."/>
            <person name="Cannon C."/>
            <person name="Castanera R."/>
            <person name="Culley D."/>
            <person name="Daum C."/>
            <person name="Ezra D."/>
            <person name="Gonzalez J."/>
            <person name="Henrissat B."/>
            <person name="Kuo A."/>
            <person name="Liang C."/>
            <person name="Lipzen A."/>
            <person name="Lutzoni F."/>
            <person name="Magnuson J."/>
            <person name="Mondo S."/>
            <person name="Nolan M."/>
            <person name="Ohm R."/>
            <person name="Pangilinan J."/>
            <person name="Park H.-J."/>
            <person name="Ramirez L."/>
            <person name="Alfaro M."/>
            <person name="Sun H."/>
            <person name="Tritt A."/>
            <person name="Yoshinaga Y."/>
            <person name="Zwiers L.-H."/>
            <person name="Turgeon B."/>
            <person name="Goodwin S."/>
            <person name="Spatafora J."/>
            <person name="Crous P."/>
            <person name="Grigoriev I."/>
        </authorList>
    </citation>
    <scope>NUCLEOTIDE SEQUENCE</scope>
    <source>
        <strain evidence="2">CBS 119687</strain>
    </source>
</reference>
<evidence type="ECO:0000313" key="2">
    <source>
        <dbReference type="EMBL" id="KAF2130557.1"/>
    </source>
</evidence>
<dbReference type="RefSeq" id="XP_033524944.1">
    <property type="nucleotide sequence ID" value="XM_033672853.1"/>
</dbReference>
<organism evidence="2 3">
    <name type="scientific">Dothidotthia symphoricarpi CBS 119687</name>
    <dbReference type="NCBI Taxonomy" id="1392245"/>
    <lineage>
        <taxon>Eukaryota</taxon>
        <taxon>Fungi</taxon>
        <taxon>Dikarya</taxon>
        <taxon>Ascomycota</taxon>
        <taxon>Pezizomycotina</taxon>
        <taxon>Dothideomycetes</taxon>
        <taxon>Pleosporomycetidae</taxon>
        <taxon>Pleosporales</taxon>
        <taxon>Dothidotthiaceae</taxon>
        <taxon>Dothidotthia</taxon>
    </lineage>
</organism>
<dbReference type="EMBL" id="ML977504">
    <property type="protein sequence ID" value="KAF2130557.1"/>
    <property type="molecule type" value="Genomic_DNA"/>
</dbReference>